<name>A0A0C3S472_PHLG1</name>
<dbReference type="HOGENOM" id="CLU_546418_0_0_1"/>
<evidence type="ECO:0000313" key="3">
    <source>
        <dbReference type="Proteomes" id="UP000053257"/>
    </source>
</evidence>
<dbReference type="SUPFAM" id="SSF52058">
    <property type="entry name" value="L domain-like"/>
    <property type="match status" value="1"/>
</dbReference>
<gene>
    <name evidence="2" type="ORF">PHLGIDRAFT_232010</name>
</gene>
<sequence>MSTKRYIDLIVQTSLACRKRRGLVRSTKRYIDLVVEAAFVSRQRRGLARGIYFPPELVDHICSYLCEDLSSLRQCSLVCRSWAGTSSRYLFRKAVITLCPVEPSFTRSGLHVILVEDMLHRLSTIARISSIRDLRLLCTCTLPQHISYNGLRYTPPIYAASLRDFLASLPHLKTLEISHHYIQSAPSPLSSLDGPRRMVKVVFIGREKTVFNPEAYVDILQLFEVISVVEFLHLPDPAWITPSVESPGHISPPTLPQIQSLQFSQSSSQAVATTMKTISSRVDMLSIRNLSIQNVCFRPEEMLQAAFPQFLSRCTSLETLNCDPHLLRFTRHATLQNLRKIEIYGKLHLEKTQMGVFFAPVLGEPPQPTSQNVLRSGWLEIFYAIPLLDLPSLESIYICFDLFIPKLNQVNRRRYPSGTSEIDLLNTLNSPATNFWPFLDRLIGKAKSISLHMELHLPICDCNVLDTPDMKEQYMQIIQGIAEARMSLLAKQTIQFFVS</sequence>
<dbReference type="Proteomes" id="UP000053257">
    <property type="component" value="Unassembled WGS sequence"/>
</dbReference>
<dbReference type="InterPro" id="IPR036047">
    <property type="entry name" value="F-box-like_dom_sf"/>
</dbReference>
<organism evidence="2 3">
    <name type="scientific">Phlebiopsis gigantea (strain 11061_1 CR5-6)</name>
    <name type="common">White-rot fungus</name>
    <name type="synonym">Peniophora gigantea</name>
    <dbReference type="NCBI Taxonomy" id="745531"/>
    <lineage>
        <taxon>Eukaryota</taxon>
        <taxon>Fungi</taxon>
        <taxon>Dikarya</taxon>
        <taxon>Basidiomycota</taxon>
        <taxon>Agaricomycotina</taxon>
        <taxon>Agaricomycetes</taxon>
        <taxon>Polyporales</taxon>
        <taxon>Phanerochaetaceae</taxon>
        <taxon>Phlebiopsis</taxon>
    </lineage>
</organism>
<protein>
    <recommendedName>
        <fullName evidence="1">F-box domain-containing protein</fullName>
    </recommendedName>
</protein>
<reference evidence="2 3" key="1">
    <citation type="journal article" date="2014" name="PLoS Genet.">
        <title>Analysis of the Phlebiopsis gigantea genome, transcriptome and secretome provides insight into its pioneer colonization strategies of wood.</title>
        <authorList>
            <person name="Hori C."/>
            <person name="Ishida T."/>
            <person name="Igarashi K."/>
            <person name="Samejima M."/>
            <person name="Suzuki H."/>
            <person name="Master E."/>
            <person name="Ferreira P."/>
            <person name="Ruiz-Duenas F.J."/>
            <person name="Held B."/>
            <person name="Canessa P."/>
            <person name="Larrondo L.F."/>
            <person name="Schmoll M."/>
            <person name="Druzhinina I.S."/>
            <person name="Kubicek C.P."/>
            <person name="Gaskell J.A."/>
            <person name="Kersten P."/>
            <person name="St John F."/>
            <person name="Glasner J."/>
            <person name="Sabat G."/>
            <person name="Splinter BonDurant S."/>
            <person name="Syed K."/>
            <person name="Yadav J."/>
            <person name="Mgbeahuruike A.C."/>
            <person name="Kovalchuk A."/>
            <person name="Asiegbu F.O."/>
            <person name="Lackner G."/>
            <person name="Hoffmeister D."/>
            <person name="Rencoret J."/>
            <person name="Gutierrez A."/>
            <person name="Sun H."/>
            <person name="Lindquist E."/>
            <person name="Barry K."/>
            <person name="Riley R."/>
            <person name="Grigoriev I.V."/>
            <person name="Henrissat B."/>
            <person name="Kues U."/>
            <person name="Berka R.M."/>
            <person name="Martinez A.T."/>
            <person name="Covert S.F."/>
            <person name="Blanchette R.A."/>
            <person name="Cullen D."/>
        </authorList>
    </citation>
    <scope>NUCLEOTIDE SEQUENCE [LARGE SCALE GENOMIC DNA]</scope>
    <source>
        <strain evidence="2 3">11061_1 CR5-6</strain>
    </source>
</reference>
<dbReference type="Gene3D" id="1.20.1280.50">
    <property type="match status" value="1"/>
</dbReference>
<proteinExistence type="predicted"/>
<dbReference type="Pfam" id="PF12937">
    <property type="entry name" value="F-box-like"/>
    <property type="match status" value="1"/>
</dbReference>
<accession>A0A0C3S472</accession>
<evidence type="ECO:0000259" key="1">
    <source>
        <dbReference type="Pfam" id="PF12937"/>
    </source>
</evidence>
<feature type="domain" description="F-box" evidence="1">
    <location>
        <begin position="54"/>
        <end position="93"/>
    </location>
</feature>
<dbReference type="OrthoDB" id="2745898at2759"/>
<evidence type="ECO:0000313" key="2">
    <source>
        <dbReference type="EMBL" id="KIP10501.1"/>
    </source>
</evidence>
<dbReference type="Gene3D" id="3.80.10.10">
    <property type="entry name" value="Ribonuclease Inhibitor"/>
    <property type="match status" value="1"/>
</dbReference>
<dbReference type="AlphaFoldDB" id="A0A0C3S472"/>
<keyword evidence="3" id="KW-1185">Reference proteome</keyword>
<dbReference type="InterPro" id="IPR032675">
    <property type="entry name" value="LRR_dom_sf"/>
</dbReference>
<dbReference type="EMBL" id="KN840454">
    <property type="protein sequence ID" value="KIP10501.1"/>
    <property type="molecule type" value="Genomic_DNA"/>
</dbReference>
<dbReference type="SUPFAM" id="SSF81383">
    <property type="entry name" value="F-box domain"/>
    <property type="match status" value="1"/>
</dbReference>
<dbReference type="InterPro" id="IPR001810">
    <property type="entry name" value="F-box_dom"/>
</dbReference>